<keyword evidence="1" id="KW-1133">Transmembrane helix</keyword>
<keyword evidence="1" id="KW-0472">Membrane</keyword>
<evidence type="ECO:0000313" key="3">
    <source>
        <dbReference type="Proteomes" id="UP001164392"/>
    </source>
</evidence>
<dbReference type="Gene3D" id="1.20.1420.10">
    <property type="entry name" value="Talin, central domain"/>
    <property type="match status" value="1"/>
</dbReference>
<keyword evidence="1" id="KW-0812">Transmembrane</keyword>
<gene>
    <name evidence="2" type="ORF">NG824_04720</name>
</gene>
<dbReference type="EMBL" id="CP099534">
    <property type="protein sequence ID" value="UYK89747.1"/>
    <property type="molecule type" value="Genomic_DNA"/>
</dbReference>
<evidence type="ECO:0000256" key="1">
    <source>
        <dbReference type="SAM" id="Phobius"/>
    </source>
</evidence>
<sequence length="275" mass="29807">MDPLSFSLPTVIWSGIVAAFISLSGVVLSNRASMSRLKEQLRHDAKEKHQDRLASLRRDVYLPLIAETNRANGYLGSLSAQDPTEGGFGEPLQGVIAMLAKVQLVGSREATAAAAELTALYGEALLRLIGFAKPMHEAKIDIRISDELYQQSAAQVQRVLSEIAAENESGVPNQIRLASLFNSLSNYREQSSIHSGARNAAWDVYNSNQQGFARAVLEEIKRLGPAQISLMCAIRSESGLDGDASELRARLEENSKRGGQAIDELLSKLNSSVDG</sequence>
<protein>
    <submittedName>
        <fullName evidence="2">Uncharacterized protein</fullName>
    </submittedName>
</protein>
<name>A0AA46SW99_9XANT</name>
<accession>A0AA46SW99</accession>
<dbReference type="AlphaFoldDB" id="A0AA46SW99"/>
<dbReference type="RefSeq" id="WP_152182213.1">
    <property type="nucleotide sequence ID" value="NZ_CP099534.1"/>
</dbReference>
<dbReference type="Proteomes" id="UP001164392">
    <property type="component" value="Chromosome"/>
</dbReference>
<proteinExistence type="predicted"/>
<reference evidence="2" key="1">
    <citation type="submission" date="2022-06" db="EMBL/GenBank/DDBJ databases">
        <title>Dynamics of rice microbiomes reveals core vertical transmitted seed endophytes.</title>
        <authorList>
            <person name="Liao K."/>
            <person name="Zhang X."/>
        </authorList>
    </citation>
    <scope>NUCLEOTIDE SEQUENCE</scope>
    <source>
        <strain evidence="2">JR3-14</strain>
    </source>
</reference>
<organism evidence="2 3">
    <name type="scientific">Xanthomonas sacchari</name>
    <dbReference type="NCBI Taxonomy" id="56458"/>
    <lineage>
        <taxon>Bacteria</taxon>
        <taxon>Pseudomonadati</taxon>
        <taxon>Pseudomonadota</taxon>
        <taxon>Gammaproteobacteria</taxon>
        <taxon>Lysobacterales</taxon>
        <taxon>Lysobacteraceae</taxon>
        <taxon>Xanthomonas</taxon>
    </lineage>
</organism>
<evidence type="ECO:0000313" key="2">
    <source>
        <dbReference type="EMBL" id="UYK89747.1"/>
    </source>
</evidence>
<feature type="transmembrane region" description="Helical" evidence="1">
    <location>
        <begin position="6"/>
        <end position="28"/>
    </location>
</feature>